<dbReference type="CDD" id="cd17503">
    <property type="entry name" value="MFS_LmrB_MDR_like"/>
    <property type="match status" value="1"/>
</dbReference>
<evidence type="ECO:0000256" key="2">
    <source>
        <dbReference type="ARBA" id="ARBA00008537"/>
    </source>
</evidence>
<dbReference type="EMBL" id="CP003349">
    <property type="protein sequence ID" value="AFD05639.1"/>
    <property type="molecule type" value="Genomic_DNA"/>
</dbReference>
<dbReference type="Proteomes" id="UP000007590">
    <property type="component" value="Chromosome"/>
</dbReference>
<comment type="similarity">
    <text evidence="2">Belongs to the major facilitator superfamily. EmrB family.</text>
</comment>
<dbReference type="InterPro" id="IPR036259">
    <property type="entry name" value="MFS_trans_sf"/>
</dbReference>
<keyword evidence="5 8" id="KW-0812">Transmembrane</keyword>
<sequence length="470" mass="51473">MKNKYVVLSTLMIGTFMGSLDSSIVNVSLPIIKEDFNCRMDQIQWVVTGYMLSFSLFMPLTSWLKDRIGFFNLYVGGLVVFTIASLFCGIAQNLETLIIGRIIQAIGGGSLNPTAMAIMSTVFPKEERGKAIGWWGLGSVFGPTIGPTLGGFLTREFGWHSIFLINLPISVIAIGMCFYSLGFLKQVPKKYEKFDFKGFVSLTIFLSLIQFVLVRVESVGLLSYETVILLIVLIASLAYFIHTELRTTAPLLNIRLFRNKKFTSCILVTVVRSAALFGGLFLLPFLLQGLLHFNELESGLIMFPGALFMGILMPISGTMADKFGSRKLTIAGLIIVAFSMYLFSELGAQSNLTWVLVAVCLRGVGLGLLISPLSSATINSVKFEEVTMASSINSLLLQVGGSLGIAILTFIHQNVYNNKIDLDFSGAEAEQFALHRGFTISCILVTLALIPASRIPSKNLVTAKKEIVEI</sequence>
<feature type="transmembrane region" description="Helical" evidence="8">
    <location>
        <begin position="222"/>
        <end position="241"/>
    </location>
</feature>
<evidence type="ECO:0000256" key="3">
    <source>
        <dbReference type="ARBA" id="ARBA00022448"/>
    </source>
</evidence>
<keyword evidence="4" id="KW-1003">Cell membrane</keyword>
<keyword evidence="11" id="KW-1185">Reference proteome</keyword>
<keyword evidence="6 8" id="KW-1133">Transmembrane helix</keyword>
<feature type="transmembrane region" description="Helical" evidence="8">
    <location>
        <begin position="262"/>
        <end position="287"/>
    </location>
</feature>
<feature type="transmembrane region" description="Helical" evidence="8">
    <location>
        <begin position="352"/>
        <end position="371"/>
    </location>
</feature>
<accession>H8KXW3</accession>
<proteinExistence type="inferred from homology"/>
<dbReference type="GO" id="GO:0005886">
    <property type="term" value="C:plasma membrane"/>
    <property type="evidence" value="ECO:0007669"/>
    <property type="project" value="UniProtKB-SubCell"/>
</dbReference>
<dbReference type="AlphaFoldDB" id="H8KXW3"/>
<dbReference type="GO" id="GO:0022857">
    <property type="term" value="F:transmembrane transporter activity"/>
    <property type="evidence" value="ECO:0007669"/>
    <property type="project" value="InterPro"/>
</dbReference>
<dbReference type="InterPro" id="IPR020846">
    <property type="entry name" value="MFS_dom"/>
</dbReference>
<dbReference type="PANTHER" id="PTHR42718">
    <property type="entry name" value="MAJOR FACILITATOR SUPERFAMILY MULTIDRUG TRANSPORTER MFSC"/>
    <property type="match status" value="1"/>
</dbReference>
<dbReference type="Pfam" id="PF07690">
    <property type="entry name" value="MFS_1"/>
    <property type="match status" value="1"/>
</dbReference>
<reference evidence="10" key="1">
    <citation type="submission" date="2012-02" db="EMBL/GenBank/DDBJ databases">
        <title>The complete genome of Solitalea canadensis DSM 3403.</title>
        <authorList>
            <consortium name="US DOE Joint Genome Institute (JGI-PGF)"/>
            <person name="Lucas S."/>
            <person name="Copeland A."/>
            <person name="Lapidus A."/>
            <person name="Glavina del Rio T."/>
            <person name="Dalin E."/>
            <person name="Tice H."/>
            <person name="Bruce D."/>
            <person name="Goodwin L."/>
            <person name="Pitluck S."/>
            <person name="Peters L."/>
            <person name="Ovchinnikova G."/>
            <person name="Lu M."/>
            <person name="Kyrpides N."/>
            <person name="Mavromatis K."/>
            <person name="Ivanova N."/>
            <person name="Brettin T."/>
            <person name="Detter J.C."/>
            <person name="Han C."/>
            <person name="Larimer F."/>
            <person name="Land M."/>
            <person name="Hauser L."/>
            <person name="Markowitz V."/>
            <person name="Cheng J.-F."/>
            <person name="Hugenholtz P."/>
            <person name="Woyke T."/>
            <person name="Wu D."/>
            <person name="Spring S."/>
            <person name="Schroeder M."/>
            <person name="Kopitz M."/>
            <person name="Brambilla E."/>
            <person name="Klenk H.-P."/>
            <person name="Eisen J.A."/>
        </authorList>
    </citation>
    <scope>NUCLEOTIDE SEQUENCE</scope>
    <source>
        <strain evidence="10">DSM 3403</strain>
    </source>
</reference>
<dbReference type="HOGENOM" id="CLU_000960_28_0_10"/>
<feature type="transmembrane region" description="Helical" evidence="8">
    <location>
        <begin position="46"/>
        <end position="64"/>
    </location>
</feature>
<dbReference type="STRING" id="929556.Solca_0507"/>
<keyword evidence="3" id="KW-0813">Transport</keyword>
<dbReference type="PRINTS" id="PR01036">
    <property type="entry name" value="TCRTETB"/>
</dbReference>
<organism evidence="10 11">
    <name type="scientific">Solitalea canadensis (strain ATCC 29591 / DSM 3403 / JCM 21819 / LMG 8368 / NBRC 15130 / NCIMB 12057 / USAM 9D)</name>
    <name type="common">Flexibacter canadensis</name>
    <dbReference type="NCBI Taxonomy" id="929556"/>
    <lineage>
        <taxon>Bacteria</taxon>
        <taxon>Pseudomonadati</taxon>
        <taxon>Bacteroidota</taxon>
        <taxon>Sphingobacteriia</taxon>
        <taxon>Sphingobacteriales</taxon>
        <taxon>Sphingobacteriaceae</taxon>
        <taxon>Solitalea</taxon>
    </lineage>
</organism>
<dbReference type="Gene3D" id="1.20.1250.20">
    <property type="entry name" value="MFS general substrate transporter like domains"/>
    <property type="match status" value="1"/>
</dbReference>
<feature type="transmembrane region" description="Helical" evidence="8">
    <location>
        <begin position="159"/>
        <end position="184"/>
    </location>
</feature>
<evidence type="ECO:0000256" key="5">
    <source>
        <dbReference type="ARBA" id="ARBA00022692"/>
    </source>
</evidence>
<name>H8KXW3_SOLCM</name>
<dbReference type="InterPro" id="IPR011701">
    <property type="entry name" value="MFS"/>
</dbReference>
<gene>
    <name evidence="10" type="ordered locus">Solca_0507</name>
</gene>
<evidence type="ECO:0000256" key="7">
    <source>
        <dbReference type="ARBA" id="ARBA00023136"/>
    </source>
</evidence>
<comment type="subcellular location">
    <subcellularLocation>
        <location evidence="1">Cell membrane</location>
        <topology evidence="1">Multi-pass membrane protein</topology>
    </subcellularLocation>
</comment>
<evidence type="ECO:0000256" key="8">
    <source>
        <dbReference type="SAM" id="Phobius"/>
    </source>
</evidence>
<dbReference type="eggNOG" id="COG0477">
    <property type="taxonomic scope" value="Bacteria"/>
</dbReference>
<dbReference type="Gene3D" id="1.20.1720.10">
    <property type="entry name" value="Multidrug resistance protein D"/>
    <property type="match status" value="1"/>
</dbReference>
<feature type="transmembrane region" description="Helical" evidence="8">
    <location>
        <begin position="196"/>
        <end position="216"/>
    </location>
</feature>
<dbReference type="PANTHER" id="PTHR42718:SF9">
    <property type="entry name" value="MAJOR FACILITATOR SUPERFAMILY MULTIDRUG TRANSPORTER MFSC"/>
    <property type="match status" value="1"/>
</dbReference>
<dbReference type="SUPFAM" id="SSF103473">
    <property type="entry name" value="MFS general substrate transporter"/>
    <property type="match status" value="1"/>
</dbReference>
<evidence type="ECO:0000313" key="10">
    <source>
        <dbReference type="EMBL" id="AFD05639.1"/>
    </source>
</evidence>
<feature type="transmembrane region" description="Helical" evidence="8">
    <location>
        <begin position="392"/>
        <end position="412"/>
    </location>
</feature>
<dbReference type="InterPro" id="IPR004638">
    <property type="entry name" value="EmrB-like"/>
</dbReference>
<feature type="transmembrane region" description="Helical" evidence="8">
    <location>
        <begin position="432"/>
        <end position="450"/>
    </location>
</feature>
<evidence type="ECO:0000256" key="4">
    <source>
        <dbReference type="ARBA" id="ARBA00022475"/>
    </source>
</evidence>
<feature type="domain" description="Major facilitator superfamily (MFS) profile" evidence="9">
    <location>
        <begin position="7"/>
        <end position="454"/>
    </location>
</feature>
<dbReference type="KEGG" id="scn:Solca_0507"/>
<keyword evidence="7 8" id="KW-0472">Membrane</keyword>
<feature type="transmembrane region" description="Helical" evidence="8">
    <location>
        <begin position="299"/>
        <end position="316"/>
    </location>
</feature>
<feature type="transmembrane region" description="Helical" evidence="8">
    <location>
        <begin position="328"/>
        <end position="346"/>
    </location>
</feature>
<feature type="transmembrane region" description="Helical" evidence="8">
    <location>
        <begin position="71"/>
        <end position="92"/>
    </location>
</feature>
<feature type="transmembrane region" description="Helical" evidence="8">
    <location>
        <begin position="131"/>
        <end position="153"/>
    </location>
</feature>
<dbReference type="RefSeq" id="WP_014678867.1">
    <property type="nucleotide sequence ID" value="NC_017770.1"/>
</dbReference>
<evidence type="ECO:0000259" key="9">
    <source>
        <dbReference type="PROSITE" id="PS50850"/>
    </source>
</evidence>
<dbReference type="NCBIfam" id="TIGR00711">
    <property type="entry name" value="efflux_EmrB"/>
    <property type="match status" value="1"/>
</dbReference>
<protein>
    <submittedName>
        <fullName evidence="10">Drug resistance transporter, EmrB/QacA subfamily</fullName>
    </submittedName>
</protein>
<evidence type="ECO:0000256" key="6">
    <source>
        <dbReference type="ARBA" id="ARBA00022989"/>
    </source>
</evidence>
<dbReference type="PROSITE" id="PS50850">
    <property type="entry name" value="MFS"/>
    <property type="match status" value="1"/>
</dbReference>
<dbReference type="OrthoDB" id="9807274at2"/>
<evidence type="ECO:0000313" key="11">
    <source>
        <dbReference type="Proteomes" id="UP000007590"/>
    </source>
</evidence>
<feature type="transmembrane region" description="Helical" evidence="8">
    <location>
        <begin position="98"/>
        <end position="119"/>
    </location>
</feature>
<evidence type="ECO:0000256" key="1">
    <source>
        <dbReference type="ARBA" id="ARBA00004651"/>
    </source>
</evidence>